<dbReference type="Proteomes" id="UP001309876">
    <property type="component" value="Unassembled WGS sequence"/>
</dbReference>
<dbReference type="PRINTS" id="PR00837">
    <property type="entry name" value="V5TPXLIKE"/>
</dbReference>
<evidence type="ECO:0000256" key="1">
    <source>
        <dbReference type="SAM" id="MobiDB-lite"/>
    </source>
</evidence>
<protein>
    <recommendedName>
        <fullName evidence="2">SCP domain-containing protein</fullName>
    </recommendedName>
</protein>
<dbReference type="PANTHER" id="PTHR10334">
    <property type="entry name" value="CYSTEINE-RICH SECRETORY PROTEIN-RELATED"/>
    <property type="match status" value="1"/>
</dbReference>
<dbReference type="PROSITE" id="PS01009">
    <property type="entry name" value="CRISP_1"/>
    <property type="match status" value="1"/>
</dbReference>
<dbReference type="SUPFAM" id="SSF55797">
    <property type="entry name" value="PR-1-like"/>
    <property type="match status" value="1"/>
</dbReference>
<keyword evidence="4" id="KW-1185">Reference proteome</keyword>
<dbReference type="GO" id="GO:0005576">
    <property type="term" value="C:extracellular region"/>
    <property type="evidence" value="ECO:0007669"/>
    <property type="project" value="InterPro"/>
</dbReference>
<sequence length="329" mass="34657">MTTTSMTSRVPGNGTDVLIPPNDPVAPSTPIPTSRSTTTTTTTLTSSPTIAMISSTSSSTSQTTSLSSSSTLATSLTSTMSITSTSSEASSSVEEGSTSTTTTSSTTSEEGTTTSVSSSTTTSASSEPAVTNQAYIDTILRHHNAHRANHSADALTWDAALAATSKKTADSCVYAHDTVTDCPSALEDPPTSCYGQNIGAGYLSTQMGYLISDGFYNSEVEFYTYYGGEPDVTTLRQWGHFSQIVWSDTQTVGCYTTDCSDTELVNIAPSSNIRPVFTVCNYGPAGNFLDEFANNVIQPLDRPSIYAGYQCPTAENCEDNAWVDIGIEV</sequence>
<feature type="compositionally biased region" description="Low complexity" evidence="1">
    <location>
        <begin position="31"/>
        <end position="68"/>
    </location>
</feature>
<reference evidence="3 4" key="1">
    <citation type="submission" date="2023-08" db="EMBL/GenBank/DDBJ databases">
        <title>Black Yeasts Isolated from many extreme environments.</title>
        <authorList>
            <person name="Coleine C."/>
            <person name="Stajich J.E."/>
            <person name="Selbmann L."/>
        </authorList>
    </citation>
    <scope>NUCLEOTIDE SEQUENCE [LARGE SCALE GENOMIC DNA]</scope>
    <source>
        <strain evidence="3 4">CCFEE 5910</strain>
    </source>
</reference>
<dbReference type="AlphaFoldDB" id="A0AAN7YLL3"/>
<dbReference type="Pfam" id="PF00188">
    <property type="entry name" value="CAP"/>
    <property type="match status" value="1"/>
</dbReference>
<feature type="compositionally biased region" description="Pro residues" evidence="1">
    <location>
        <begin position="21"/>
        <end position="30"/>
    </location>
</feature>
<proteinExistence type="predicted"/>
<name>A0AAN7YLL3_9EURO</name>
<dbReference type="InterPro" id="IPR035940">
    <property type="entry name" value="CAP_sf"/>
</dbReference>
<dbReference type="InterPro" id="IPR001283">
    <property type="entry name" value="CRISP-related"/>
</dbReference>
<dbReference type="EMBL" id="JAVRRJ010000001">
    <property type="protein sequence ID" value="KAK5091441.1"/>
    <property type="molecule type" value="Genomic_DNA"/>
</dbReference>
<dbReference type="InterPro" id="IPR018244">
    <property type="entry name" value="Allrgn_V5/Tpx1_CS"/>
</dbReference>
<dbReference type="InterPro" id="IPR014044">
    <property type="entry name" value="CAP_dom"/>
</dbReference>
<dbReference type="Gene3D" id="3.40.33.10">
    <property type="entry name" value="CAP"/>
    <property type="match status" value="1"/>
</dbReference>
<feature type="region of interest" description="Disordered" evidence="1">
    <location>
        <begin position="1"/>
        <end position="68"/>
    </location>
</feature>
<evidence type="ECO:0000259" key="2">
    <source>
        <dbReference type="SMART" id="SM00198"/>
    </source>
</evidence>
<organism evidence="3 4">
    <name type="scientific">Lithohypha guttulata</name>
    <dbReference type="NCBI Taxonomy" id="1690604"/>
    <lineage>
        <taxon>Eukaryota</taxon>
        <taxon>Fungi</taxon>
        <taxon>Dikarya</taxon>
        <taxon>Ascomycota</taxon>
        <taxon>Pezizomycotina</taxon>
        <taxon>Eurotiomycetes</taxon>
        <taxon>Chaetothyriomycetidae</taxon>
        <taxon>Chaetothyriales</taxon>
        <taxon>Trichomeriaceae</taxon>
        <taxon>Lithohypha</taxon>
    </lineage>
</organism>
<accession>A0AAN7YLL3</accession>
<evidence type="ECO:0000313" key="3">
    <source>
        <dbReference type="EMBL" id="KAK5091441.1"/>
    </source>
</evidence>
<feature type="compositionally biased region" description="Polar residues" evidence="1">
    <location>
        <begin position="1"/>
        <end position="10"/>
    </location>
</feature>
<feature type="region of interest" description="Disordered" evidence="1">
    <location>
        <begin position="85"/>
        <end position="129"/>
    </location>
</feature>
<feature type="domain" description="SCP" evidence="2">
    <location>
        <begin position="134"/>
        <end position="290"/>
    </location>
</feature>
<gene>
    <name evidence="3" type="ORF">LTR05_001624</name>
</gene>
<comment type="caution">
    <text evidence="3">The sequence shown here is derived from an EMBL/GenBank/DDBJ whole genome shotgun (WGS) entry which is preliminary data.</text>
</comment>
<evidence type="ECO:0000313" key="4">
    <source>
        <dbReference type="Proteomes" id="UP001309876"/>
    </source>
</evidence>
<dbReference type="SMART" id="SM00198">
    <property type="entry name" value="SCP"/>
    <property type="match status" value="1"/>
</dbReference>